<dbReference type="PROSITE" id="PS50071">
    <property type="entry name" value="HOMEOBOX_2"/>
    <property type="match status" value="1"/>
</dbReference>
<dbReference type="SMART" id="SM00389">
    <property type="entry name" value="HOX"/>
    <property type="match status" value="1"/>
</dbReference>
<dbReference type="GO" id="GO:0000978">
    <property type="term" value="F:RNA polymerase II cis-regulatory region sequence-specific DNA binding"/>
    <property type="evidence" value="ECO:0007669"/>
    <property type="project" value="TreeGrafter"/>
</dbReference>
<keyword evidence="2 5" id="KW-0238">DNA-binding</keyword>
<evidence type="ECO:0000256" key="7">
    <source>
        <dbReference type="SAM" id="MobiDB-lite"/>
    </source>
</evidence>
<dbReference type="EnsemblMetazoa" id="CLYHEMT019068.1">
    <property type="protein sequence ID" value="CLYHEMP019068.1"/>
    <property type="gene ID" value="CLYHEMG019068"/>
</dbReference>
<dbReference type="Proteomes" id="UP000594262">
    <property type="component" value="Unplaced"/>
</dbReference>
<feature type="region of interest" description="Disordered" evidence="7">
    <location>
        <begin position="200"/>
        <end position="251"/>
    </location>
</feature>
<evidence type="ECO:0000313" key="10">
    <source>
        <dbReference type="Proteomes" id="UP000594262"/>
    </source>
</evidence>
<reference evidence="9" key="1">
    <citation type="submission" date="2021-01" db="UniProtKB">
        <authorList>
            <consortium name="EnsemblMetazoa"/>
        </authorList>
    </citation>
    <scope>IDENTIFICATION</scope>
</reference>
<dbReference type="PRINTS" id="PR00024">
    <property type="entry name" value="HOMEOBOX"/>
</dbReference>
<dbReference type="PANTHER" id="PTHR24340">
    <property type="entry name" value="HOMEOBOX PROTEIN NKX"/>
    <property type="match status" value="1"/>
</dbReference>
<evidence type="ECO:0000256" key="1">
    <source>
        <dbReference type="ARBA" id="ARBA00004123"/>
    </source>
</evidence>
<proteinExistence type="predicted"/>
<feature type="compositionally biased region" description="Polar residues" evidence="7">
    <location>
        <begin position="230"/>
        <end position="251"/>
    </location>
</feature>
<dbReference type="Gene3D" id="1.10.10.60">
    <property type="entry name" value="Homeodomain-like"/>
    <property type="match status" value="1"/>
</dbReference>
<dbReference type="InterPro" id="IPR017970">
    <property type="entry name" value="Homeobox_CS"/>
</dbReference>
<keyword evidence="4 5" id="KW-0539">Nucleus</keyword>
<dbReference type="PROSITE" id="PS00027">
    <property type="entry name" value="HOMEOBOX_1"/>
    <property type="match status" value="1"/>
</dbReference>
<dbReference type="GO" id="GO:0005634">
    <property type="term" value="C:nucleus"/>
    <property type="evidence" value="ECO:0007669"/>
    <property type="project" value="UniProtKB-SubCell"/>
</dbReference>
<evidence type="ECO:0000256" key="3">
    <source>
        <dbReference type="ARBA" id="ARBA00023155"/>
    </source>
</evidence>
<evidence type="ECO:0000313" key="9">
    <source>
        <dbReference type="EnsemblMetazoa" id="CLYHEMP019068.1"/>
    </source>
</evidence>
<dbReference type="AlphaFoldDB" id="A0A7M5XA58"/>
<evidence type="ECO:0000256" key="6">
    <source>
        <dbReference type="RuleBase" id="RU000682"/>
    </source>
</evidence>
<dbReference type="CDD" id="cd00086">
    <property type="entry name" value="homeodomain"/>
    <property type="match status" value="1"/>
</dbReference>
<dbReference type="InterPro" id="IPR050394">
    <property type="entry name" value="Homeobox_NK-like"/>
</dbReference>
<dbReference type="InterPro" id="IPR009057">
    <property type="entry name" value="Homeodomain-like_sf"/>
</dbReference>
<feature type="domain" description="Homeobox" evidence="8">
    <location>
        <begin position="242"/>
        <end position="302"/>
    </location>
</feature>
<dbReference type="SUPFAM" id="SSF46689">
    <property type="entry name" value="Homeodomain-like"/>
    <property type="match status" value="1"/>
</dbReference>
<dbReference type="RefSeq" id="XP_066928588.1">
    <property type="nucleotide sequence ID" value="XM_067072487.1"/>
</dbReference>
<evidence type="ECO:0000256" key="5">
    <source>
        <dbReference type="PROSITE-ProRule" id="PRU00108"/>
    </source>
</evidence>
<keyword evidence="3 5" id="KW-0371">Homeobox</keyword>
<dbReference type="InterPro" id="IPR001356">
    <property type="entry name" value="HD"/>
</dbReference>
<evidence type="ECO:0000256" key="4">
    <source>
        <dbReference type="ARBA" id="ARBA00023242"/>
    </source>
</evidence>
<organism evidence="9 10">
    <name type="scientific">Clytia hemisphaerica</name>
    <dbReference type="NCBI Taxonomy" id="252671"/>
    <lineage>
        <taxon>Eukaryota</taxon>
        <taxon>Metazoa</taxon>
        <taxon>Cnidaria</taxon>
        <taxon>Hydrozoa</taxon>
        <taxon>Hydroidolina</taxon>
        <taxon>Leptothecata</taxon>
        <taxon>Obeliida</taxon>
        <taxon>Clytiidae</taxon>
        <taxon>Clytia</taxon>
    </lineage>
</organism>
<dbReference type="OrthoDB" id="6159439at2759"/>
<feature type="compositionally biased region" description="Low complexity" evidence="7">
    <location>
        <begin position="219"/>
        <end position="229"/>
    </location>
</feature>
<evidence type="ECO:0000259" key="8">
    <source>
        <dbReference type="PROSITE" id="PS50071"/>
    </source>
</evidence>
<evidence type="ECO:0000256" key="2">
    <source>
        <dbReference type="ARBA" id="ARBA00023125"/>
    </source>
</evidence>
<feature type="region of interest" description="Disordered" evidence="7">
    <location>
        <begin position="1"/>
        <end position="46"/>
    </location>
</feature>
<name>A0A7M5XA58_9CNID</name>
<dbReference type="Pfam" id="PF00046">
    <property type="entry name" value="Homeodomain"/>
    <property type="match status" value="1"/>
</dbReference>
<dbReference type="GeneID" id="136816053"/>
<dbReference type="InterPro" id="IPR020479">
    <property type="entry name" value="HD_metazoa"/>
</dbReference>
<comment type="subcellular location">
    <subcellularLocation>
        <location evidence="1 5 6">Nucleus</location>
    </subcellularLocation>
</comment>
<feature type="compositionally biased region" description="Basic and acidic residues" evidence="7">
    <location>
        <begin position="17"/>
        <end position="44"/>
    </location>
</feature>
<feature type="DNA-binding region" description="Homeobox" evidence="5">
    <location>
        <begin position="244"/>
        <end position="303"/>
    </location>
</feature>
<dbReference type="GO" id="GO:0000981">
    <property type="term" value="F:DNA-binding transcription factor activity, RNA polymerase II-specific"/>
    <property type="evidence" value="ECO:0007669"/>
    <property type="project" value="InterPro"/>
</dbReference>
<sequence>MEAHSPPMKKRKSTRFSIDDILHDDSQDKNIDPKTDKSEKHDSQTHFMKNMLTLEKLSDRKRSPFSEPPEIEKNYAALNSRKFYNELASKLNFPSTNTSLDKSYYECCTTAYNSYRFTYHSDVTTHDTNDYDRDGRGRHFAPSPITPPPIIPTPRRYTKAPIRYDYRVLDDRNRENSYLYGKRYRDLFDISPTRIPTDSSAYYSADSPTSTLSPTFVDSPTSSPSKSPTHQNKYLSETDLSSGNKSSRPTFNGHQIFHLEKTFETTKYLAGPERGRLAKALRMSENQVKVWFQNRRTKWRKKLSRDTTRCEPIESLLEDPSSLLSYQRIHHL</sequence>
<feature type="compositionally biased region" description="Polar residues" evidence="7">
    <location>
        <begin position="200"/>
        <end position="218"/>
    </location>
</feature>
<dbReference type="PANTHER" id="PTHR24340:SF35">
    <property type="entry name" value="HGTX, ISOFORM C"/>
    <property type="match status" value="1"/>
</dbReference>
<dbReference type="GO" id="GO:0030154">
    <property type="term" value="P:cell differentiation"/>
    <property type="evidence" value="ECO:0007669"/>
    <property type="project" value="TreeGrafter"/>
</dbReference>
<protein>
    <recommendedName>
        <fullName evidence="8">Homeobox domain-containing protein</fullName>
    </recommendedName>
</protein>
<keyword evidence="10" id="KW-1185">Reference proteome</keyword>
<accession>A0A7M5XA58</accession>